<keyword evidence="2" id="KW-1133">Transmembrane helix</keyword>
<accession>A0A841BQM1</accession>
<evidence type="ECO:0000256" key="1">
    <source>
        <dbReference type="SAM" id="MobiDB-lite"/>
    </source>
</evidence>
<name>A0A841BQM1_9ACTN</name>
<dbReference type="AlphaFoldDB" id="A0A841BQM1"/>
<evidence type="ECO:0000313" key="4">
    <source>
        <dbReference type="Proteomes" id="UP000587527"/>
    </source>
</evidence>
<evidence type="ECO:0000313" key="3">
    <source>
        <dbReference type="EMBL" id="MBB5869121.1"/>
    </source>
</evidence>
<dbReference type="Proteomes" id="UP000587527">
    <property type="component" value="Unassembled WGS sequence"/>
</dbReference>
<keyword evidence="2" id="KW-0812">Transmembrane</keyword>
<gene>
    <name evidence="3" type="ORF">F4553_002500</name>
</gene>
<sequence length="348" mass="36673">MTNDDRPSAAGATSAADYVAALRALRQWSGLSYRAMEKRAAANGDVLPRSTVITMLSRETLPREELAAAMARACGCTPDEVDTWVTARRRLAAANATPNHHTQDLAPGTPPSRFAAERPVDRPSRPPFAAERDGEGDGEADGRRVRRWVLAGAAGLVGVLIVVFVLNRSATADRKPDAGASTRHGPAAGTVIAELTDDATIERARPDGPGDPAVLVSCGPVCATDVAGQSRILLRFRVSGGVGNCPGQATLRLWRLGAGGPVDVYRANSKWEQSTVGWNAQQKAGTWLADTGDTGTDGWESLRFPLAAADGVLALTLIGKQAAPVTFASSEHPTRAHPAELRIDYTCP</sequence>
<evidence type="ECO:0008006" key="5">
    <source>
        <dbReference type="Google" id="ProtNLM"/>
    </source>
</evidence>
<evidence type="ECO:0000256" key="2">
    <source>
        <dbReference type="SAM" id="Phobius"/>
    </source>
</evidence>
<keyword evidence="4" id="KW-1185">Reference proteome</keyword>
<dbReference type="InterPro" id="IPR001387">
    <property type="entry name" value="Cro/C1-type_HTH"/>
</dbReference>
<protein>
    <recommendedName>
        <fullName evidence="5">XRE family transcriptional regulator</fullName>
    </recommendedName>
</protein>
<feature type="region of interest" description="Disordered" evidence="1">
    <location>
        <begin position="94"/>
        <end position="141"/>
    </location>
</feature>
<dbReference type="EMBL" id="JACHMN010000002">
    <property type="protein sequence ID" value="MBB5869121.1"/>
    <property type="molecule type" value="Genomic_DNA"/>
</dbReference>
<feature type="transmembrane region" description="Helical" evidence="2">
    <location>
        <begin position="148"/>
        <end position="166"/>
    </location>
</feature>
<dbReference type="RefSeq" id="WP_184835531.1">
    <property type="nucleotide sequence ID" value="NZ_JACHMN010000002.1"/>
</dbReference>
<reference evidence="3 4" key="1">
    <citation type="submission" date="2020-08" db="EMBL/GenBank/DDBJ databases">
        <title>Sequencing the genomes of 1000 actinobacteria strains.</title>
        <authorList>
            <person name="Klenk H.-P."/>
        </authorList>
    </citation>
    <scope>NUCLEOTIDE SEQUENCE [LARGE SCALE GENOMIC DNA]</scope>
    <source>
        <strain evidence="3 4">DSM 45362</strain>
    </source>
</reference>
<proteinExistence type="predicted"/>
<organism evidence="3 4">
    <name type="scientific">Allocatelliglobosispora scoriae</name>
    <dbReference type="NCBI Taxonomy" id="643052"/>
    <lineage>
        <taxon>Bacteria</taxon>
        <taxon>Bacillati</taxon>
        <taxon>Actinomycetota</taxon>
        <taxon>Actinomycetes</taxon>
        <taxon>Micromonosporales</taxon>
        <taxon>Micromonosporaceae</taxon>
        <taxon>Allocatelliglobosispora</taxon>
    </lineage>
</organism>
<keyword evidence="2" id="KW-0472">Membrane</keyword>
<feature type="compositionally biased region" description="Basic and acidic residues" evidence="1">
    <location>
        <begin position="115"/>
        <end position="141"/>
    </location>
</feature>
<dbReference type="Pfam" id="PF13560">
    <property type="entry name" value="HTH_31"/>
    <property type="match status" value="1"/>
</dbReference>
<comment type="caution">
    <text evidence="3">The sequence shown here is derived from an EMBL/GenBank/DDBJ whole genome shotgun (WGS) entry which is preliminary data.</text>
</comment>
<dbReference type="CDD" id="cd00093">
    <property type="entry name" value="HTH_XRE"/>
    <property type="match status" value="1"/>
</dbReference>